<dbReference type="GeneTree" id="ENSGT00940000165960"/>
<proteinExistence type="predicted"/>
<accession>A0A1W2WJG8</accession>
<organism evidence="3 4">
    <name type="scientific">Ciona intestinalis</name>
    <name type="common">Transparent sea squirt</name>
    <name type="synonym">Ascidia intestinalis</name>
    <dbReference type="NCBI Taxonomy" id="7719"/>
    <lineage>
        <taxon>Eukaryota</taxon>
        <taxon>Metazoa</taxon>
        <taxon>Chordata</taxon>
        <taxon>Tunicata</taxon>
        <taxon>Ascidiacea</taxon>
        <taxon>Phlebobranchia</taxon>
        <taxon>Cionidae</taxon>
        <taxon>Ciona</taxon>
    </lineage>
</organism>
<evidence type="ECO:0000256" key="1">
    <source>
        <dbReference type="SAM" id="MobiDB-lite"/>
    </source>
</evidence>
<evidence type="ECO:0008006" key="5">
    <source>
        <dbReference type="Google" id="ProtNLM"/>
    </source>
</evidence>
<reference evidence="3" key="4">
    <citation type="submission" date="2025-09" db="UniProtKB">
        <authorList>
            <consortium name="Ensembl"/>
        </authorList>
    </citation>
    <scope>IDENTIFICATION</scope>
</reference>
<dbReference type="PANTHER" id="PTHR33444">
    <property type="entry name" value="SI:DKEY-19B23.12-RELATED"/>
    <property type="match status" value="1"/>
</dbReference>
<dbReference type="Ensembl" id="ENSCINT00000030793.1">
    <property type="protein sequence ID" value="ENSCINP00000032235.1"/>
    <property type="gene ID" value="ENSCING00000020105.1"/>
</dbReference>
<keyword evidence="2" id="KW-0812">Transmembrane</keyword>
<keyword evidence="4" id="KW-1185">Reference proteome</keyword>
<reference evidence="4" key="1">
    <citation type="journal article" date="2002" name="Science">
        <title>The draft genome of Ciona intestinalis: insights into chordate and vertebrate origins.</title>
        <authorList>
            <person name="Dehal P."/>
            <person name="Satou Y."/>
            <person name="Campbell R.K."/>
            <person name="Chapman J."/>
            <person name="Degnan B."/>
            <person name="De Tomaso A."/>
            <person name="Davidson B."/>
            <person name="Di Gregorio A."/>
            <person name="Gelpke M."/>
            <person name="Goodstein D.M."/>
            <person name="Harafuji N."/>
            <person name="Hastings K.E."/>
            <person name="Ho I."/>
            <person name="Hotta K."/>
            <person name="Huang W."/>
            <person name="Kawashima T."/>
            <person name="Lemaire P."/>
            <person name="Martinez D."/>
            <person name="Meinertzhagen I.A."/>
            <person name="Necula S."/>
            <person name="Nonaka M."/>
            <person name="Putnam N."/>
            <person name="Rash S."/>
            <person name="Saiga H."/>
            <person name="Satake M."/>
            <person name="Terry A."/>
            <person name="Yamada L."/>
            <person name="Wang H.G."/>
            <person name="Awazu S."/>
            <person name="Azumi K."/>
            <person name="Boore J."/>
            <person name="Branno M."/>
            <person name="Chin-Bow S."/>
            <person name="DeSantis R."/>
            <person name="Doyle S."/>
            <person name="Francino P."/>
            <person name="Keys D.N."/>
            <person name="Haga S."/>
            <person name="Hayashi H."/>
            <person name="Hino K."/>
            <person name="Imai K.S."/>
            <person name="Inaba K."/>
            <person name="Kano S."/>
            <person name="Kobayashi K."/>
            <person name="Kobayashi M."/>
            <person name="Lee B.I."/>
            <person name="Makabe K.W."/>
            <person name="Manohar C."/>
            <person name="Matassi G."/>
            <person name="Medina M."/>
            <person name="Mochizuki Y."/>
            <person name="Mount S."/>
            <person name="Morishita T."/>
            <person name="Miura S."/>
            <person name="Nakayama A."/>
            <person name="Nishizaka S."/>
            <person name="Nomoto H."/>
            <person name="Ohta F."/>
            <person name="Oishi K."/>
            <person name="Rigoutsos I."/>
            <person name="Sano M."/>
            <person name="Sasaki A."/>
            <person name="Sasakura Y."/>
            <person name="Shoguchi E."/>
            <person name="Shin-i T."/>
            <person name="Spagnuolo A."/>
            <person name="Stainier D."/>
            <person name="Suzuki M.M."/>
            <person name="Tassy O."/>
            <person name="Takatori N."/>
            <person name="Tokuoka M."/>
            <person name="Yagi K."/>
            <person name="Yoshizaki F."/>
            <person name="Wada S."/>
            <person name="Zhang C."/>
            <person name="Hyatt P.D."/>
            <person name="Larimer F."/>
            <person name="Detter C."/>
            <person name="Doggett N."/>
            <person name="Glavina T."/>
            <person name="Hawkins T."/>
            <person name="Richardson P."/>
            <person name="Lucas S."/>
            <person name="Kohara Y."/>
            <person name="Levine M."/>
            <person name="Satoh N."/>
            <person name="Rokhsar D.S."/>
        </authorList>
    </citation>
    <scope>NUCLEOTIDE SEQUENCE [LARGE SCALE GENOMIC DNA]</scope>
</reference>
<feature type="transmembrane region" description="Helical" evidence="2">
    <location>
        <begin position="109"/>
        <end position="129"/>
    </location>
</feature>
<feature type="transmembrane region" description="Helical" evidence="2">
    <location>
        <begin position="189"/>
        <end position="216"/>
    </location>
</feature>
<keyword evidence="2" id="KW-1133">Transmembrane helix</keyword>
<evidence type="ECO:0000313" key="4">
    <source>
        <dbReference type="Proteomes" id="UP000008144"/>
    </source>
</evidence>
<name>H2XRF1_CIOIN</name>
<dbReference type="Proteomes" id="UP000008144">
    <property type="component" value="Chromosome 14"/>
</dbReference>
<evidence type="ECO:0000256" key="2">
    <source>
        <dbReference type="SAM" id="Phobius"/>
    </source>
</evidence>
<dbReference type="EMBL" id="EAAA01001287">
    <property type="status" value="NOT_ANNOTATED_CDS"/>
    <property type="molecule type" value="Genomic_DNA"/>
</dbReference>
<accession>H2XRF1</accession>
<dbReference type="HOGENOM" id="CLU_073412_0_1_1"/>
<reference evidence="3" key="2">
    <citation type="journal article" date="2008" name="Genome Biol.">
        <title>Improved genome assembly and evidence-based global gene model set for the chordate Ciona intestinalis: new insight into intron and operon populations.</title>
        <authorList>
            <person name="Satou Y."/>
            <person name="Mineta K."/>
            <person name="Ogasawara M."/>
            <person name="Sasakura Y."/>
            <person name="Shoguchi E."/>
            <person name="Ueno K."/>
            <person name="Yamada L."/>
            <person name="Matsumoto J."/>
            <person name="Wasserscheid J."/>
            <person name="Dewar K."/>
            <person name="Wiley G.B."/>
            <person name="Macmil S.L."/>
            <person name="Roe B.A."/>
            <person name="Zeller R.W."/>
            <person name="Hastings K.E."/>
            <person name="Lemaire P."/>
            <person name="Lindquist E."/>
            <person name="Endo T."/>
            <person name="Hotta K."/>
            <person name="Inaba K."/>
        </authorList>
    </citation>
    <scope>NUCLEOTIDE SEQUENCE [LARGE SCALE GENOMIC DNA]</scope>
    <source>
        <strain evidence="3">wild type</strain>
    </source>
</reference>
<feature type="transmembrane region" description="Helical" evidence="2">
    <location>
        <begin position="71"/>
        <end position="97"/>
    </location>
</feature>
<keyword evidence="2" id="KW-0472">Membrane</keyword>
<feature type="transmembrane region" description="Helical" evidence="2">
    <location>
        <begin position="150"/>
        <end position="169"/>
    </location>
</feature>
<reference evidence="3" key="3">
    <citation type="submission" date="2025-08" db="UniProtKB">
        <authorList>
            <consortium name="Ensembl"/>
        </authorList>
    </citation>
    <scope>IDENTIFICATION</scope>
</reference>
<dbReference type="InParanoid" id="H2XRF1"/>
<sequence>MSDSSRKYGSMSEPPAPEYAENDPSEPAPPTYTETQNEAPPPTYESLYGQIEEARRSSTTRGGFLKSVCKILFSTVGFIVLLGIFLSVPISMIVVGAINLQNCPLERFIPIWLIVGGSVGALMQITSMFERIQKYRNPEREDEQAQKYSGSCLGCFNLAWFIAGNVWVYRNIHPNTNPLIQPYCDYTTYYFSFWLITVVYILVGLACCCSCCVAMCGASGKPQNDEV</sequence>
<dbReference type="PANTHER" id="PTHR33444:SF2">
    <property type="entry name" value="MARVEL DOMAIN-CONTAINING PROTEIN"/>
    <property type="match status" value="1"/>
</dbReference>
<dbReference type="InterPro" id="IPR040350">
    <property type="entry name" value="TMEM272"/>
</dbReference>
<dbReference type="OMA" id="IVIPVCM"/>
<dbReference type="STRING" id="7719.ENSCINP00000032235"/>
<evidence type="ECO:0000313" key="3">
    <source>
        <dbReference type="Ensembl" id="ENSCINP00000032235.1"/>
    </source>
</evidence>
<protein>
    <recommendedName>
        <fullName evidence="5">Transmembrane protein 272</fullName>
    </recommendedName>
</protein>
<dbReference type="AlphaFoldDB" id="H2XRF1"/>
<feature type="region of interest" description="Disordered" evidence="1">
    <location>
        <begin position="1"/>
        <end position="43"/>
    </location>
</feature>